<proteinExistence type="predicted"/>
<dbReference type="AlphaFoldDB" id="A0A140D6S2"/>
<gene>
    <name evidence="1" type="primary">rplB</name>
</gene>
<feature type="non-terminal residue" evidence="1">
    <location>
        <position position="199"/>
    </location>
</feature>
<dbReference type="GO" id="GO:0005840">
    <property type="term" value="C:ribosome"/>
    <property type="evidence" value="ECO:0007669"/>
    <property type="project" value="UniProtKB-KW"/>
</dbReference>
<name>A0A140D6S2_9ACTO</name>
<feature type="non-terminal residue" evidence="1">
    <location>
        <position position="1"/>
    </location>
</feature>
<protein>
    <submittedName>
        <fullName evidence="1">50S ribosomal protein L2</fullName>
    </submittedName>
</protein>
<reference evidence="1" key="1">
    <citation type="submission" date="2015-09" db="EMBL/GenBank/DDBJ databases">
        <title>Actinomyces cervi sp. nov., a new xylanolytic and cellulolytic Actinobacterium isolated from the rumen of a red deer (Cervus elaphus).</title>
        <authorList>
            <person name="Simunek J.Jr."/>
            <person name="Killer J."/>
            <person name="Sechovcova H."/>
            <person name="Pechar R."/>
            <person name="Simunek J."/>
            <person name="Havlik J."/>
            <person name="Benada O."/>
            <person name="Rada V."/>
            <person name="Kopecny J."/>
        </authorList>
    </citation>
    <scope>NUCLEOTIDE SEQUENCE</scope>
    <source>
        <strain evidence="1">C10</strain>
    </source>
</reference>
<accession>A0A140D6S2</accession>
<evidence type="ECO:0000313" key="1">
    <source>
        <dbReference type="EMBL" id="AMK07590.1"/>
    </source>
</evidence>
<sequence length="199" mass="19012">DVGLLGVADLANGRAAGGLDVADLAGGHAQLRVLALLGDQLHRGAGAAGDLGATAGAQLDGVHHGTGGDVAQRQAVARLDVGLGAGLDPVALAQPVGGQDVALLAVCVVQQGDAGGAVGVVLDVCDLGGHAVLVVPAEVDQPVGALVAATLVTGGDAPGGVASTGLAQRPNQGLLGAVARQLAEVGDRRATATGGRRLV</sequence>
<dbReference type="EMBL" id="KT730046">
    <property type="protein sequence ID" value="AMK07590.1"/>
    <property type="molecule type" value="Genomic_DNA"/>
</dbReference>
<keyword evidence="1" id="KW-0689">Ribosomal protein</keyword>
<organism evidence="1">
    <name type="scientific">Actinomyces sp. C10</name>
    <dbReference type="NCBI Taxonomy" id="1769418"/>
    <lineage>
        <taxon>Bacteria</taxon>
        <taxon>Bacillati</taxon>
        <taxon>Actinomycetota</taxon>
        <taxon>Actinomycetes</taxon>
        <taxon>Actinomycetales</taxon>
        <taxon>Actinomycetaceae</taxon>
        <taxon>Actinomyces</taxon>
    </lineage>
</organism>
<keyword evidence="1" id="KW-0687">Ribonucleoprotein</keyword>